<sequence>MSDLTIPTDISTLSFDSFGRDARRDVVCLAPIRTVIRREEEITLVRKVRKVEEIDAGLSCPISSAPLSTNPLVEPAGQSTAHTQPMPAAAI</sequence>
<evidence type="ECO:0000256" key="1">
    <source>
        <dbReference type="SAM" id="MobiDB-lite"/>
    </source>
</evidence>
<organism evidence="2 3">
    <name type="scientific">Thermocoleostomius sinensis A174</name>
    <dbReference type="NCBI Taxonomy" id="2016057"/>
    <lineage>
        <taxon>Bacteria</taxon>
        <taxon>Bacillati</taxon>
        <taxon>Cyanobacteriota</taxon>
        <taxon>Cyanophyceae</taxon>
        <taxon>Oculatellales</taxon>
        <taxon>Oculatellaceae</taxon>
        <taxon>Thermocoleostomius</taxon>
    </lineage>
</organism>
<evidence type="ECO:0000313" key="3">
    <source>
        <dbReference type="Proteomes" id="UP001163152"/>
    </source>
</evidence>
<dbReference type="EMBL" id="CP113797">
    <property type="protein sequence ID" value="WAL61130.1"/>
    <property type="molecule type" value="Genomic_DNA"/>
</dbReference>
<accession>A0A9E9CBT8</accession>
<name>A0A9E9CBT8_9CYAN</name>
<keyword evidence="3" id="KW-1185">Reference proteome</keyword>
<reference evidence="2" key="1">
    <citation type="submission" date="2022-12" db="EMBL/GenBank/DDBJ databases">
        <title>Polyphasic identification of a Novel Hot-Spring Cyanobacterium Ocullathermofonsia sinensis gen nov. sp. nov. and Genomic Insights on its Adaptations to the Thermal Habitat.</title>
        <authorList>
            <person name="Daroch M."/>
            <person name="Tang J."/>
            <person name="Jiang Y."/>
        </authorList>
    </citation>
    <scope>NUCLEOTIDE SEQUENCE</scope>
    <source>
        <strain evidence="2">PKUAC-SCTA174</strain>
    </source>
</reference>
<protein>
    <submittedName>
        <fullName evidence="2">Uncharacterized protein</fullName>
    </submittedName>
</protein>
<dbReference type="AlphaFoldDB" id="A0A9E9CBT8"/>
<gene>
    <name evidence="2" type="ORF">OXH18_03775</name>
</gene>
<evidence type="ECO:0000313" key="2">
    <source>
        <dbReference type="EMBL" id="WAL61130.1"/>
    </source>
</evidence>
<dbReference type="Proteomes" id="UP001163152">
    <property type="component" value="Chromosome"/>
</dbReference>
<feature type="compositionally biased region" description="Polar residues" evidence="1">
    <location>
        <begin position="69"/>
        <end position="83"/>
    </location>
</feature>
<feature type="region of interest" description="Disordered" evidence="1">
    <location>
        <begin position="69"/>
        <end position="91"/>
    </location>
</feature>
<dbReference type="RefSeq" id="WP_268611083.1">
    <property type="nucleotide sequence ID" value="NZ_CP113797.1"/>
</dbReference>
<proteinExistence type="predicted"/>
<dbReference type="KEGG" id="tsin:OXH18_03775"/>